<protein>
    <submittedName>
        <fullName evidence="2">Uncharacterized protein</fullName>
    </submittedName>
</protein>
<gene>
    <name evidence="2" type="ORF">CINCED_3A011358</name>
</gene>
<reference evidence="2 3" key="1">
    <citation type="submission" date="2019-08" db="EMBL/GenBank/DDBJ databases">
        <authorList>
            <person name="Alioto T."/>
            <person name="Alioto T."/>
            <person name="Gomez Garrido J."/>
        </authorList>
    </citation>
    <scope>NUCLEOTIDE SEQUENCE [LARGE SCALE GENOMIC DNA]</scope>
</reference>
<keyword evidence="3" id="KW-1185">Reference proteome</keyword>
<dbReference type="Proteomes" id="UP000325440">
    <property type="component" value="Unassembled WGS sequence"/>
</dbReference>
<keyword evidence="1" id="KW-0472">Membrane</keyword>
<proteinExistence type="predicted"/>
<dbReference type="AlphaFoldDB" id="A0A5E4MQF9"/>
<sequence length="134" mass="14621">MVPRTLAARTAACVRRPDGRITRGRTRNLFTRARARFKKRIQFIIHNVAAIPALCARNEIDSRPPAITVSRDRNFALERRDARHTRTRIVAAVAAAALSAAAVTPRLIGTGCSVRIVRGGTAGLASTERKPVTK</sequence>
<evidence type="ECO:0000256" key="1">
    <source>
        <dbReference type="SAM" id="Phobius"/>
    </source>
</evidence>
<dbReference type="EMBL" id="CABPRJ010000973">
    <property type="protein sequence ID" value="VVC33698.1"/>
    <property type="molecule type" value="Genomic_DNA"/>
</dbReference>
<name>A0A5E4MQF9_9HEMI</name>
<accession>A0A5E4MQF9</accession>
<evidence type="ECO:0000313" key="2">
    <source>
        <dbReference type="EMBL" id="VVC33698.1"/>
    </source>
</evidence>
<evidence type="ECO:0000313" key="3">
    <source>
        <dbReference type="Proteomes" id="UP000325440"/>
    </source>
</evidence>
<feature type="transmembrane region" description="Helical" evidence="1">
    <location>
        <begin position="89"/>
        <end position="108"/>
    </location>
</feature>
<keyword evidence="1" id="KW-1133">Transmembrane helix</keyword>
<organism evidence="2 3">
    <name type="scientific">Cinara cedri</name>
    <dbReference type="NCBI Taxonomy" id="506608"/>
    <lineage>
        <taxon>Eukaryota</taxon>
        <taxon>Metazoa</taxon>
        <taxon>Ecdysozoa</taxon>
        <taxon>Arthropoda</taxon>
        <taxon>Hexapoda</taxon>
        <taxon>Insecta</taxon>
        <taxon>Pterygota</taxon>
        <taxon>Neoptera</taxon>
        <taxon>Paraneoptera</taxon>
        <taxon>Hemiptera</taxon>
        <taxon>Sternorrhyncha</taxon>
        <taxon>Aphidomorpha</taxon>
        <taxon>Aphidoidea</taxon>
        <taxon>Aphididae</taxon>
        <taxon>Lachninae</taxon>
        <taxon>Cinara</taxon>
    </lineage>
</organism>
<keyword evidence="1" id="KW-0812">Transmembrane</keyword>